<dbReference type="PANTHER" id="PTHR36932:SF1">
    <property type="entry name" value="CAPSULAR POLYSACCHARIDE BIOSYNTHESIS PROTEIN"/>
    <property type="match status" value="1"/>
</dbReference>
<dbReference type="InterPro" id="IPR053158">
    <property type="entry name" value="CapK_Type1_Caps_Biosynth"/>
</dbReference>
<name>A0A4R6UPH2_9GAMM</name>
<dbReference type="RefSeq" id="WP_133589438.1">
    <property type="nucleotide sequence ID" value="NZ_CP037953.1"/>
</dbReference>
<sequence>MTALYTRFCRSVLFPLHERLKSHSSVAQRRALEQSQWFNAETLQAMQLQNLRRFAATIAANVPWYQRLFSEHHIEPASMTLDDLQRLPRLDKPTLRANTEAFKSRVANKLARFNTGGSSGQPLIFFLGERVSHDVAAKWRATRWWGVDIGDKELVLWGSPIEVGTQDRIKNLRDKFLRTQLFPAFDLGESGIKQFIKSYRAFRPAHLFGYPSALARVAAYAKQHHVDLKQNELKVVFVTAERLYEEQRALIREQFGASVANGYGARDAGFIAHECPEGGMHVSAEDIIVEILREDSTPCRPGESGEITITHLRTSDFPFVRYRTGDVAALSTQACRCGRGLPMLERIEGRSTDFVFAQDGTAMHGLALIYVVRDIAGVHSFRIIQHSVDELEVMLVTTEWDAVRDQQVIDGMRARLGQSVSVKLNHCAHIPTEANGKFRYIISHVRM</sequence>
<dbReference type="EMBL" id="SNYM01000005">
    <property type="protein sequence ID" value="TDQ49110.1"/>
    <property type="molecule type" value="Genomic_DNA"/>
</dbReference>
<protein>
    <submittedName>
        <fullName evidence="1">Phenylacetate-CoA ligase</fullName>
    </submittedName>
</protein>
<evidence type="ECO:0000313" key="2">
    <source>
        <dbReference type="Proteomes" id="UP000295375"/>
    </source>
</evidence>
<dbReference type="AlphaFoldDB" id="A0A4R6UPH2"/>
<proteinExistence type="predicted"/>
<keyword evidence="1" id="KW-0436">Ligase</keyword>
<organism evidence="1 2">
    <name type="scientific">Permianibacter aggregans</name>
    <dbReference type="NCBI Taxonomy" id="1510150"/>
    <lineage>
        <taxon>Bacteria</taxon>
        <taxon>Pseudomonadati</taxon>
        <taxon>Pseudomonadota</taxon>
        <taxon>Gammaproteobacteria</taxon>
        <taxon>Pseudomonadales</taxon>
        <taxon>Pseudomonadaceae</taxon>
        <taxon>Permianibacter</taxon>
    </lineage>
</organism>
<evidence type="ECO:0000313" key="1">
    <source>
        <dbReference type="EMBL" id="TDQ49110.1"/>
    </source>
</evidence>
<dbReference type="SUPFAM" id="SSF56801">
    <property type="entry name" value="Acetyl-CoA synthetase-like"/>
    <property type="match status" value="1"/>
</dbReference>
<keyword evidence="2" id="KW-1185">Reference proteome</keyword>
<dbReference type="InterPro" id="IPR042099">
    <property type="entry name" value="ANL_N_sf"/>
</dbReference>
<dbReference type="PANTHER" id="PTHR36932">
    <property type="entry name" value="CAPSULAR POLYSACCHARIDE BIOSYNTHESIS PROTEIN"/>
    <property type="match status" value="1"/>
</dbReference>
<dbReference type="Proteomes" id="UP000295375">
    <property type="component" value="Unassembled WGS sequence"/>
</dbReference>
<dbReference type="GO" id="GO:0016874">
    <property type="term" value="F:ligase activity"/>
    <property type="evidence" value="ECO:0007669"/>
    <property type="project" value="UniProtKB-KW"/>
</dbReference>
<gene>
    <name evidence="1" type="ORF">EV696_10584</name>
</gene>
<comment type="caution">
    <text evidence="1">The sequence shown here is derived from an EMBL/GenBank/DDBJ whole genome shotgun (WGS) entry which is preliminary data.</text>
</comment>
<accession>A0A4R6UPH2</accession>
<dbReference type="OrthoDB" id="580775at2"/>
<dbReference type="Gene3D" id="3.40.50.12780">
    <property type="entry name" value="N-terminal domain of ligase-like"/>
    <property type="match status" value="1"/>
</dbReference>
<reference evidence="1 2" key="1">
    <citation type="submission" date="2019-03" db="EMBL/GenBank/DDBJ databases">
        <title>Genomic Encyclopedia of Type Strains, Phase IV (KMG-IV): sequencing the most valuable type-strain genomes for metagenomic binning, comparative biology and taxonomic classification.</title>
        <authorList>
            <person name="Goeker M."/>
        </authorList>
    </citation>
    <scope>NUCLEOTIDE SEQUENCE [LARGE SCALE GENOMIC DNA]</scope>
    <source>
        <strain evidence="1 2">DSM 103792</strain>
    </source>
</reference>